<evidence type="ECO:0000313" key="9">
    <source>
        <dbReference type="EMBL" id="KKS45894.1"/>
    </source>
</evidence>
<protein>
    <submittedName>
        <fullName evidence="9">Glycosyl transferase family 2</fullName>
    </submittedName>
</protein>
<keyword evidence="3 9" id="KW-0808">Transferase</keyword>
<dbReference type="GO" id="GO:0005886">
    <property type="term" value="C:plasma membrane"/>
    <property type="evidence" value="ECO:0007669"/>
    <property type="project" value="TreeGrafter"/>
</dbReference>
<dbReference type="CDD" id="cd04179">
    <property type="entry name" value="DPM_DPG-synthase_like"/>
    <property type="match status" value="1"/>
</dbReference>
<organism evidence="9 10">
    <name type="scientific">Candidatus Gottesmanbacteria bacterium GW2011_GWA2_42_18</name>
    <dbReference type="NCBI Taxonomy" id="1618442"/>
    <lineage>
        <taxon>Bacteria</taxon>
        <taxon>Candidatus Gottesmaniibacteriota</taxon>
    </lineage>
</organism>
<dbReference type="AlphaFoldDB" id="A0A0G0ZB54"/>
<gene>
    <name evidence="9" type="ORF">UV09_C0026G0006</name>
</gene>
<dbReference type="SUPFAM" id="SSF53448">
    <property type="entry name" value="Nucleotide-diphospho-sugar transferases"/>
    <property type="match status" value="1"/>
</dbReference>
<evidence type="ECO:0000256" key="3">
    <source>
        <dbReference type="ARBA" id="ARBA00022679"/>
    </source>
</evidence>
<keyword evidence="1" id="KW-1003">Cell membrane</keyword>
<keyword evidence="7" id="KW-0472">Membrane</keyword>
<dbReference type="InterPro" id="IPR029044">
    <property type="entry name" value="Nucleotide-diphossugar_trans"/>
</dbReference>
<dbReference type="EMBL" id="LCDD01000026">
    <property type="protein sequence ID" value="KKS45894.1"/>
    <property type="molecule type" value="Genomic_DNA"/>
</dbReference>
<dbReference type="PANTHER" id="PTHR48090:SF3">
    <property type="entry name" value="UNDECAPRENYL-PHOSPHATE 4-DEOXY-4-FORMAMIDO-L-ARABINOSE TRANSFERASE"/>
    <property type="match status" value="1"/>
</dbReference>
<evidence type="ECO:0000256" key="5">
    <source>
        <dbReference type="ARBA" id="ARBA00022985"/>
    </source>
</evidence>
<accession>A0A0G0ZB54</accession>
<evidence type="ECO:0000256" key="7">
    <source>
        <dbReference type="ARBA" id="ARBA00023136"/>
    </source>
</evidence>
<name>A0A0G0ZB54_9BACT</name>
<sequence>MKPKKAESITIMFPFLNDWGTVGSLVALAVGTVKKYTDNWEVVIVNDGSLKSNRDALEMIVGLLNESGRRIKIVTHEKNRGYGGALRSGFAAATKDLIFYTDCDAQYDPRELSLLLPKMNPETGLVNGYKIKRSDPFHRVIAGRVYHYLVAAAFNLPVRDTDCDFRLIRRAVFRKVKLFENTGTICVELVDKINHFGFKIYEVPVHHFWRTSGKSQFFNFRRLSATAGNLFKLWWKLRVRKDFQT</sequence>
<evidence type="ECO:0000256" key="6">
    <source>
        <dbReference type="ARBA" id="ARBA00022989"/>
    </source>
</evidence>
<evidence type="ECO:0000259" key="8">
    <source>
        <dbReference type="Pfam" id="PF00535"/>
    </source>
</evidence>
<dbReference type="InterPro" id="IPR001173">
    <property type="entry name" value="Glyco_trans_2-like"/>
</dbReference>
<evidence type="ECO:0000256" key="2">
    <source>
        <dbReference type="ARBA" id="ARBA00022676"/>
    </source>
</evidence>
<feature type="domain" description="Glycosyltransferase 2-like" evidence="8">
    <location>
        <begin position="13"/>
        <end position="176"/>
    </location>
</feature>
<proteinExistence type="predicted"/>
<reference evidence="9 10" key="1">
    <citation type="journal article" date="2015" name="Nature">
        <title>rRNA introns, odd ribosomes, and small enigmatic genomes across a large radiation of phyla.</title>
        <authorList>
            <person name="Brown C.T."/>
            <person name="Hug L.A."/>
            <person name="Thomas B.C."/>
            <person name="Sharon I."/>
            <person name="Castelle C.J."/>
            <person name="Singh A."/>
            <person name="Wilkins M.J."/>
            <person name="Williams K.H."/>
            <person name="Banfield J.F."/>
        </authorList>
    </citation>
    <scope>NUCLEOTIDE SEQUENCE [LARGE SCALE GENOMIC DNA]</scope>
</reference>
<comment type="caution">
    <text evidence="9">The sequence shown here is derived from an EMBL/GenBank/DDBJ whole genome shotgun (WGS) entry which is preliminary data.</text>
</comment>
<evidence type="ECO:0000256" key="1">
    <source>
        <dbReference type="ARBA" id="ARBA00022475"/>
    </source>
</evidence>
<keyword evidence="4" id="KW-0812">Transmembrane</keyword>
<keyword evidence="5" id="KW-0448">Lipopolysaccharide biosynthesis</keyword>
<dbReference type="Proteomes" id="UP000034320">
    <property type="component" value="Unassembled WGS sequence"/>
</dbReference>
<evidence type="ECO:0000313" key="10">
    <source>
        <dbReference type="Proteomes" id="UP000034320"/>
    </source>
</evidence>
<keyword evidence="2" id="KW-0328">Glycosyltransferase</keyword>
<dbReference type="InterPro" id="IPR050256">
    <property type="entry name" value="Glycosyltransferase_2"/>
</dbReference>
<evidence type="ECO:0000256" key="4">
    <source>
        <dbReference type="ARBA" id="ARBA00022692"/>
    </source>
</evidence>
<dbReference type="GO" id="GO:0099621">
    <property type="term" value="F:undecaprenyl-phosphate 4-deoxy-4-formamido-L-arabinose transferase activity"/>
    <property type="evidence" value="ECO:0007669"/>
    <property type="project" value="TreeGrafter"/>
</dbReference>
<dbReference type="Gene3D" id="3.90.550.10">
    <property type="entry name" value="Spore Coat Polysaccharide Biosynthesis Protein SpsA, Chain A"/>
    <property type="match status" value="1"/>
</dbReference>
<dbReference type="GO" id="GO:0009103">
    <property type="term" value="P:lipopolysaccharide biosynthetic process"/>
    <property type="evidence" value="ECO:0007669"/>
    <property type="project" value="UniProtKB-KW"/>
</dbReference>
<dbReference type="Pfam" id="PF00535">
    <property type="entry name" value="Glycos_transf_2"/>
    <property type="match status" value="1"/>
</dbReference>
<keyword evidence="6" id="KW-1133">Transmembrane helix</keyword>
<dbReference type="PANTHER" id="PTHR48090">
    <property type="entry name" value="UNDECAPRENYL-PHOSPHATE 4-DEOXY-4-FORMAMIDO-L-ARABINOSE TRANSFERASE-RELATED"/>
    <property type="match status" value="1"/>
</dbReference>